<dbReference type="EMBL" id="DVIT01000012">
    <property type="protein sequence ID" value="HIS46469.1"/>
    <property type="molecule type" value="Genomic_DNA"/>
</dbReference>
<organism evidence="3 4">
    <name type="scientific">Candidatus Scybalocola faecigallinarum</name>
    <dbReference type="NCBI Taxonomy" id="2840941"/>
    <lineage>
        <taxon>Bacteria</taxon>
        <taxon>Bacillati</taxon>
        <taxon>Bacillota</taxon>
        <taxon>Clostridia</taxon>
        <taxon>Lachnospirales</taxon>
        <taxon>Lachnospiraceae</taxon>
        <taxon>Lachnospiraceae incertae sedis</taxon>
        <taxon>Candidatus Scybalocola (ex Gilroy et al. 2021)</taxon>
    </lineage>
</organism>
<comment type="caution">
    <text evidence="3">The sequence shown here is derived from an EMBL/GenBank/DDBJ whole genome shotgun (WGS) entry which is preliminary data.</text>
</comment>
<feature type="domain" description="Sporulation stage II protein D amidase enhancer LytB N-terminal" evidence="2">
    <location>
        <begin position="50"/>
        <end position="143"/>
    </location>
</feature>
<dbReference type="InterPro" id="IPR013486">
    <property type="entry name" value="SpoIID/LytB"/>
</dbReference>
<dbReference type="Proteomes" id="UP000823927">
    <property type="component" value="Unassembled WGS sequence"/>
</dbReference>
<reference evidence="3" key="1">
    <citation type="submission" date="2020-10" db="EMBL/GenBank/DDBJ databases">
        <authorList>
            <person name="Gilroy R."/>
        </authorList>
    </citation>
    <scope>NUCLEOTIDE SEQUENCE</scope>
    <source>
        <strain evidence="3">CHK178-757</strain>
    </source>
</reference>
<sequence>MRQKLMRVLFMCGALYMIPCILTMLIRKNIPETDGKTFDSGILVYISQGSEMEAMDLEEYLVGVVSAQIPADYPLEACKAQAVIARTHVMNIMGSRTSAAASELVQAYDSRENILEKYGTKASGYYETLVQAVTATSEEVLTFDGALAEPVYFYGGTGKTRNAADVWGSEIPYLSAVESPEDGEAQENQTQVTMDVEECIQRLKAGDSDFEASAQTFKDTVQILEKDESGYVLSIQLGNKTFSGEQLRSLLDLPSAAFEVRAKRKTITFDVTGCGHGVGLSQQGALIMAEEGRNYEEILTWYFPGAGIE</sequence>
<proteinExistence type="predicted"/>
<dbReference type="AlphaFoldDB" id="A0A9D1JQ81"/>
<accession>A0A9D1JQ81</accession>
<evidence type="ECO:0000313" key="3">
    <source>
        <dbReference type="EMBL" id="HIS46469.1"/>
    </source>
</evidence>
<protein>
    <submittedName>
        <fullName evidence="3">Stage II sporulation protein D</fullName>
    </submittedName>
</protein>
<dbReference type="NCBIfam" id="TIGR02669">
    <property type="entry name" value="SpoIID_LytB"/>
    <property type="match status" value="1"/>
</dbReference>
<evidence type="ECO:0000256" key="1">
    <source>
        <dbReference type="SAM" id="Phobius"/>
    </source>
</evidence>
<evidence type="ECO:0000313" key="4">
    <source>
        <dbReference type="Proteomes" id="UP000823927"/>
    </source>
</evidence>
<dbReference type="GO" id="GO:0030435">
    <property type="term" value="P:sporulation resulting in formation of a cellular spore"/>
    <property type="evidence" value="ECO:0007669"/>
    <property type="project" value="InterPro"/>
</dbReference>
<evidence type="ECO:0000259" key="2">
    <source>
        <dbReference type="Pfam" id="PF08486"/>
    </source>
</evidence>
<keyword evidence="1" id="KW-0812">Transmembrane</keyword>
<gene>
    <name evidence="3" type="primary">spoIID</name>
    <name evidence="3" type="ORF">IAB46_02740</name>
</gene>
<dbReference type="NCBIfam" id="TIGR02870">
    <property type="entry name" value="spore_II_D"/>
    <property type="match status" value="1"/>
</dbReference>
<name>A0A9D1JQ81_9FIRM</name>
<dbReference type="InterPro" id="IPR014225">
    <property type="entry name" value="Spore_II_D_firmicutes"/>
</dbReference>
<feature type="transmembrane region" description="Helical" evidence="1">
    <location>
        <begin position="7"/>
        <end position="26"/>
    </location>
</feature>
<keyword evidence="1" id="KW-1133">Transmembrane helix</keyword>
<reference evidence="3" key="2">
    <citation type="journal article" date="2021" name="PeerJ">
        <title>Extensive microbial diversity within the chicken gut microbiome revealed by metagenomics and culture.</title>
        <authorList>
            <person name="Gilroy R."/>
            <person name="Ravi A."/>
            <person name="Getino M."/>
            <person name="Pursley I."/>
            <person name="Horton D.L."/>
            <person name="Alikhan N.F."/>
            <person name="Baker D."/>
            <person name="Gharbi K."/>
            <person name="Hall N."/>
            <person name="Watson M."/>
            <person name="Adriaenssens E.M."/>
            <person name="Foster-Nyarko E."/>
            <person name="Jarju S."/>
            <person name="Secka A."/>
            <person name="Antonio M."/>
            <person name="Oren A."/>
            <person name="Chaudhuri R.R."/>
            <person name="La Ragione R."/>
            <person name="Hildebrand F."/>
            <person name="Pallen M.J."/>
        </authorList>
    </citation>
    <scope>NUCLEOTIDE SEQUENCE</scope>
    <source>
        <strain evidence="3">CHK178-757</strain>
    </source>
</reference>
<dbReference type="Pfam" id="PF08486">
    <property type="entry name" value="SpoIID"/>
    <property type="match status" value="1"/>
</dbReference>
<dbReference type="InterPro" id="IPR013693">
    <property type="entry name" value="SpoIID/LytB_N"/>
</dbReference>
<keyword evidence="1" id="KW-0472">Membrane</keyword>